<evidence type="ECO:0000313" key="3">
    <source>
        <dbReference type="Proteomes" id="UP000504636"/>
    </source>
</evidence>
<accession>A0A6A6ZA48</accession>
<dbReference type="RefSeq" id="XP_033584533.1">
    <property type="nucleotide sequence ID" value="XM_033714569.1"/>
</dbReference>
<dbReference type="GO" id="GO:0005524">
    <property type="term" value="F:ATP binding"/>
    <property type="evidence" value="ECO:0007669"/>
    <property type="project" value="InterPro"/>
</dbReference>
<dbReference type="SUPFAM" id="SSF56112">
    <property type="entry name" value="Protein kinase-like (PK-like)"/>
    <property type="match status" value="1"/>
</dbReference>
<dbReference type="InterPro" id="IPR011009">
    <property type="entry name" value="Kinase-like_dom_sf"/>
</dbReference>
<name>A0A6A6ZA48_9PEZI</name>
<dbReference type="PANTHER" id="PTHR44329">
    <property type="entry name" value="SERINE/THREONINE-PROTEIN KINASE TNNI3K-RELATED"/>
    <property type="match status" value="1"/>
</dbReference>
<reference evidence="4" key="2">
    <citation type="submission" date="2020-04" db="EMBL/GenBank/DDBJ databases">
        <authorList>
            <consortium name="NCBI Genome Project"/>
        </authorList>
    </citation>
    <scope>NUCLEOTIDE SEQUENCE</scope>
    <source>
        <strain evidence="4">CBS 304.34</strain>
    </source>
</reference>
<sequence>PEGVKAPCGVGSSCYIGILDDSTVLKYPLVKGRGWEHVVAEEKMYSILGRHPRVLTCFGLNEHGLRLEFAPNGTVKRFLELNAKSLSAKQKIIWCRQTAEAITHAHSRSIIHCNISTDNLLLDGNLNVKLSDFQGRVEDPFTGLTIINGSALEPVKSYLPRPFGQDNERSDIFALGSTFYEIITGHEPYPELDSFDDEEEIRGRYERAEFPGTDAVLGGEIIRKCWVQLYQNAAQCLAELVALE</sequence>
<organism evidence="2">
    <name type="scientific">Mytilinidion resinicola</name>
    <dbReference type="NCBI Taxonomy" id="574789"/>
    <lineage>
        <taxon>Eukaryota</taxon>
        <taxon>Fungi</taxon>
        <taxon>Dikarya</taxon>
        <taxon>Ascomycota</taxon>
        <taxon>Pezizomycotina</taxon>
        <taxon>Dothideomycetes</taxon>
        <taxon>Pleosporomycetidae</taxon>
        <taxon>Mytilinidiales</taxon>
        <taxon>Mytilinidiaceae</taxon>
        <taxon>Mytilinidion</taxon>
    </lineage>
</organism>
<keyword evidence="3" id="KW-1185">Reference proteome</keyword>
<keyword evidence="2" id="KW-0418">Kinase</keyword>
<proteinExistence type="predicted"/>
<dbReference type="GeneID" id="54455462"/>
<dbReference type="InterPro" id="IPR051681">
    <property type="entry name" value="Ser/Thr_Kinases-Pseudokinases"/>
</dbReference>
<feature type="non-terminal residue" evidence="2">
    <location>
        <position position="1"/>
    </location>
</feature>
<evidence type="ECO:0000313" key="4">
    <source>
        <dbReference type="RefSeq" id="XP_033584533.1"/>
    </source>
</evidence>
<evidence type="ECO:0000259" key="1">
    <source>
        <dbReference type="PROSITE" id="PS50011"/>
    </source>
</evidence>
<dbReference type="Gene3D" id="1.10.510.10">
    <property type="entry name" value="Transferase(Phosphotransferase) domain 1"/>
    <property type="match status" value="1"/>
</dbReference>
<dbReference type="InterPro" id="IPR001245">
    <property type="entry name" value="Ser-Thr/Tyr_kinase_cat_dom"/>
</dbReference>
<dbReference type="PROSITE" id="PS50011">
    <property type="entry name" value="PROTEIN_KINASE_DOM"/>
    <property type="match status" value="1"/>
</dbReference>
<dbReference type="Pfam" id="PF07714">
    <property type="entry name" value="PK_Tyr_Ser-Thr"/>
    <property type="match status" value="1"/>
</dbReference>
<feature type="domain" description="Protein kinase" evidence="1">
    <location>
        <begin position="1"/>
        <end position="244"/>
    </location>
</feature>
<dbReference type="OrthoDB" id="1668230at2759"/>
<dbReference type="AlphaFoldDB" id="A0A6A6ZA48"/>
<dbReference type="EMBL" id="MU003692">
    <property type="protein sequence ID" value="KAF2817569.1"/>
    <property type="molecule type" value="Genomic_DNA"/>
</dbReference>
<reference evidence="4" key="3">
    <citation type="submission" date="2025-04" db="UniProtKB">
        <authorList>
            <consortium name="RefSeq"/>
        </authorList>
    </citation>
    <scope>IDENTIFICATION</scope>
    <source>
        <strain evidence="4">CBS 304.34</strain>
    </source>
</reference>
<feature type="non-terminal residue" evidence="2">
    <location>
        <position position="244"/>
    </location>
</feature>
<reference evidence="2 4" key="1">
    <citation type="journal article" date="2020" name="Stud. Mycol.">
        <title>101 Dothideomycetes genomes: a test case for predicting lifestyles and emergence of pathogens.</title>
        <authorList>
            <person name="Haridas S."/>
            <person name="Albert R."/>
            <person name="Binder M."/>
            <person name="Bloem J."/>
            <person name="Labutti K."/>
            <person name="Salamov A."/>
            <person name="Andreopoulos B."/>
            <person name="Baker S."/>
            <person name="Barry K."/>
            <person name="Bills G."/>
            <person name="Bluhm B."/>
            <person name="Cannon C."/>
            <person name="Castanera R."/>
            <person name="Culley D."/>
            <person name="Daum C."/>
            <person name="Ezra D."/>
            <person name="Gonzalez J."/>
            <person name="Henrissat B."/>
            <person name="Kuo A."/>
            <person name="Liang C."/>
            <person name="Lipzen A."/>
            <person name="Lutzoni F."/>
            <person name="Magnuson J."/>
            <person name="Mondo S."/>
            <person name="Nolan M."/>
            <person name="Ohm R."/>
            <person name="Pangilinan J."/>
            <person name="Park H.-J."/>
            <person name="Ramirez L."/>
            <person name="Alfaro M."/>
            <person name="Sun H."/>
            <person name="Tritt A."/>
            <person name="Yoshinaga Y."/>
            <person name="Zwiers L.-H."/>
            <person name="Turgeon B."/>
            <person name="Goodwin S."/>
            <person name="Spatafora J."/>
            <person name="Crous P."/>
            <person name="Grigoriev I."/>
        </authorList>
    </citation>
    <scope>NUCLEOTIDE SEQUENCE</scope>
    <source>
        <strain evidence="2 4">CBS 304.34</strain>
    </source>
</reference>
<gene>
    <name evidence="2 4" type="ORF">BDZ99DRAFT_353757</name>
</gene>
<keyword evidence="2" id="KW-0808">Transferase</keyword>
<dbReference type="PANTHER" id="PTHR44329:SF6">
    <property type="entry name" value="RECEPTOR-INTERACTING SERINE_THREONINE-PROTEIN KINASE 1"/>
    <property type="match status" value="1"/>
</dbReference>
<evidence type="ECO:0000313" key="2">
    <source>
        <dbReference type="EMBL" id="KAF2817569.1"/>
    </source>
</evidence>
<dbReference type="Proteomes" id="UP000504636">
    <property type="component" value="Unplaced"/>
</dbReference>
<protein>
    <submittedName>
        <fullName evidence="2 4">Kinase-like protein</fullName>
    </submittedName>
</protein>
<dbReference type="InterPro" id="IPR000719">
    <property type="entry name" value="Prot_kinase_dom"/>
</dbReference>
<dbReference type="GO" id="GO:0004674">
    <property type="term" value="F:protein serine/threonine kinase activity"/>
    <property type="evidence" value="ECO:0007669"/>
    <property type="project" value="TreeGrafter"/>
</dbReference>